<evidence type="ECO:0000256" key="2">
    <source>
        <dbReference type="ARBA" id="ARBA00022691"/>
    </source>
</evidence>
<dbReference type="InterPro" id="IPR058240">
    <property type="entry name" value="rSAM_sf"/>
</dbReference>
<dbReference type="SFLD" id="SFLDG01060">
    <property type="entry name" value="BATS_domain_containing"/>
    <property type="match status" value="1"/>
</dbReference>
<keyword evidence="5 7" id="KW-0411">Iron-sulfur</keyword>
<comment type="cofactor">
    <cofactor evidence="6">
        <name>[2Fe-2S] cluster</name>
        <dbReference type="ChEBI" id="CHEBI:190135"/>
    </cofactor>
</comment>
<feature type="binding site" evidence="7">
    <location>
        <position position="54"/>
    </location>
    <ligand>
        <name>[4Fe-4S] cluster</name>
        <dbReference type="ChEBI" id="CHEBI:49883"/>
        <note>4Fe-4S-S-AdoMet</note>
    </ligand>
</feature>
<dbReference type="GO" id="GO:0044272">
    <property type="term" value="P:sulfur compound biosynthetic process"/>
    <property type="evidence" value="ECO:0007669"/>
    <property type="project" value="UniProtKB-ARBA"/>
</dbReference>
<dbReference type="InterPro" id="IPR007197">
    <property type="entry name" value="rSAM"/>
</dbReference>
<organism evidence="10 11">
    <name type="scientific">Citroniella saccharovorans</name>
    <dbReference type="NCBI Taxonomy" id="2053367"/>
    <lineage>
        <taxon>Bacteria</taxon>
        <taxon>Bacillati</taxon>
        <taxon>Bacillota</taxon>
        <taxon>Tissierellia</taxon>
        <taxon>Tissierellales</taxon>
        <taxon>Peptoniphilaceae</taxon>
        <taxon>Citroniella</taxon>
    </lineage>
</organism>
<keyword evidence="2 7" id="KW-0949">S-adenosyl-L-methionine</keyword>
<dbReference type="Pfam" id="PF04055">
    <property type="entry name" value="Radical_SAM"/>
    <property type="match status" value="1"/>
</dbReference>
<dbReference type="InterPro" id="IPR010722">
    <property type="entry name" value="BATS_dom"/>
</dbReference>
<dbReference type="PANTHER" id="PTHR43726:SF1">
    <property type="entry name" value="BIOTIN SYNTHASE"/>
    <property type="match status" value="1"/>
</dbReference>
<feature type="binding site" evidence="7">
    <location>
        <position position="58"/>
    </location>
    <ligand>
        <name>[4Fe-4S] cluster</name>
        <dbReference type="ChEBI" id="CHEBI:49883"/>
        <note>4Fe-4S-S-AdoMet</note>
    </ligand>
</feature>
<feature type="binding site" evidence="7">
    <location>
        <position position="61"/>
    </location>
    <ligand>
        <name>[4Fe-4S] cluster</name>
        <dbReference type="ChEBI" id="CHEBI:49883"/>
        <note>4Fe-4S-S-AdoMet</note>
    </ligand>
</feature>
<comment type="caution">
    <text evidence="10">The sequence shown here is derived from an EMBL/GenBank/DDBJ whole genome shotgun (WGS) entry which is preliminary data.</text>
</comment>
<dbReference type="SFLD" id="SFLDS00029">
    <property type="entry name" value="Radical_SAM"/>
    <property type="match status" value="1"/>
</dbReference>
<dbReference type="SUPFAM" id="SSF102114">
    <property type="entry name" value="Radical SAM enzymes"/>
    <property type="match status" value="1"/>
</dbReference>
<dbReference type="GO" id="GO:0016740">
    <property type="term" value="F:transferase activity"/>
    <property type="evidence" value="ECO:0007669"/>
    <property type="project" value="TreeGrafter"/>
</dbReference>
<dbReference type="Gene3D" id="3.20.20.70">
    <property type="entry name" value="Aldolase class I"/>
    <property type="match status" value="1"/>
</dbReference>
<evidence type="ECO:0000259" key="9">
    <source>
        <dbReference type="PROSITE" id="PS51918"/>
    </source>
</evidence>
<dbReference type="InterPro" id="IPR024021">
    <property type="entry name" value="FeFe-hyd_HydE_rSAM"/>
</dbReference>
<dbReference type="SMART" id="SM00729">
    <property type="entry name" value="Elp3"/>
    <property type="match status" value="1"/>
</dbReference>
<dbReference type="InterPro" id="IPR006638">
    <property type="entry name" value="Elp3/MiaA/NifB-like_rSAM"/>
</dbReference>
<accession>A0AAW9MZ49</accession>
<dbReference type="CDD" id="cd01335">
    <property type="entry name" value="Radical_SAM"/>
    <property type="match status" value="1"/>
</dbReference>
<dbReference type="SFLD" id="SFLDG01280">
    <property type="entry name" value="HydE/PylB-like"/>
    <property type="match status" value="1"/>
</dbReference>
<evidence type="ECO:0000256" key="4">
    <source>
        <dbReference type="ARBA" id="ARBA00023004"/>
    </source>
</evidence>
<comment type="cofactor">
    <cofactor evidence="7">
        <name>[4Fe-4S] cluster</name>
        <dbReference type="ChEBI" id="CHEBI:49883"/>
    </cofactor>
    <text evidence="7">Binds 1 [4Fe-4S] cluster. The cluster is coordinated with 3 cysteines and an exchangeable S-adenosyl-L-methionine.</text>
</comment>
<dbReference type="PANTHER" id="PTHR43726">
    <property type="entry name" value="3-METHYLORNITHINE SYNTHASE"/>
    <property type="match status" value="1"/>
</dbReference>
<dbReference type="GO" id="GO:0042364">
    <property type="term" value="P:water-soluble vitamin biosynthetic process"/>
    <property type="evidence" value="ECO:0007669"/>
    <property type="project" value="UniProtKB-ARBA"/>
</dbReference>
<keyword evidence="11" id="KW-1185">Reference proteome</keyword>
<dbReference type="PROSITE" id="PS51918">
    <property type="entry name" value="RADICAL_SAM"/>
    <property type="match status" value="1"/>
</dbReference>
<evidence type="ECO:0000256" key="7">
    <source>
        <dbReference type="PIRSR" id="PIRSR004762-1"/>
    </source>
</evidence>
<gene>
    <name evidence="10" type="primary">hydE</name>
    <name evidence="10" type="ORF">VLK81_07600</name>
</gene>
<dbReference type="NCBIfam" id="TIGR03956">
    <property type="entry name" value="rSAM_HydE"/>
    <property type="match status" value="1"/>
</dbReference>
<protein>
    <submittedName>
        <fullName evidence="10">[FeFe] hydrogenase H-cluster radical SAM maturase HydE</fullName>
    </submittedName>
</protein>
<evidence type="ECO:0000256" key="6">
    <source>
        <dbReference type="ARBA" id="ARBA00034078"/>
    </source>
</evidence>
<dbReference type="InterPro" id="IPR034422">
    <property type="entry name" value="HydE/PylB-like"/>
</dbReference>
<feature type="domain" description="Radical SAM core" evidence="9">
    <location>
        <begin position="40"/>
        <end position="260"/>
    </location>
</feature>
<dbReference type="GO" id="GO:0046872">
    <property type="term" value="F:metal ion binding"/>
    <property type="evidence" value="ECO:0007669"/>
    <property type="project" value="UniProtKB-KW"/>
</dbReference>
<reference evidence="10 11" key="1">
    <citation type="submission" date="2024-01" db="EMBL/GenBank/DDBJ databases">
        <title>Complete genome sequence of Citroniella saccharovorans strain M6.X9, isolated from human fecal sample.</title>
        <authorList>
            <person name="Cheng G."/>
            <person name="Westerholm M."/>
            <person name="Schnurer A."/>
        </authorList>
    </citation>
    <scope>NUCLEOTIDE SEQUENCE [LARGE SCALE GENOMIC DNA]</scope>
    <source>
        <strain evidence="10 11">DSM 29873</strain>
    </source>
</reference>
<dbReference type="GO" id="GO:0051539">
    <property type="term" value="F:4 iron, 4 sulfur cluster binding"/>
    <property type="evidence" value="ECO:0007669"/>
    <property type="project" value="UniProtKB-KW"/>
</dbReference>
<sequence>MFREFFSDEDILDIFKSNDEKVIISLNEKARRITNSIYQNKIFIRGLIEISNYCKNNCFYCGINNKMKIKRFRLSSDEIIASSKLAYKEGFRTFVLQGGEDSFFTDDILSRIIYSIKNLFPDTRITLSLGVRSKKSYKILKESGADRYLLRFEAEDEIFKKLHESSQILNIRKKALLDLREVGFVIGTGFLVDPPFTNHINTLNSIKFIRELEPEMIGIGPFIPAKGTIFEKYPAGSVKNTLKILSILRIENPHSLIPSTTALNTIDKDGRIKGILAGANVVMPNISPDVAKENYKLYDNKNSTGLESLYGLKALDELLNEYGYEIDYSKGDNK</sequence>
<dbReference type="EMBL" id="JAYKOT010000003">
    <property type="protein sequence ID" value="MEB3429870.1"/>
    <property type="molecule type" value="Genomic_DNA"/>
</dbReference>
<proteinExistence type="predicted"/>
<keyword evidence="4 7" id="KW-0408">Iron</keyword>
<dbReference type="SMART" id="SM00876">
    <property type="entry name" value="BATS"/>
    <property type="match status" value="1"/>
</dbReference>
<dbReference type="RefSeq" id="WP_324620025.1">
    <property type="nucleotide sequence ID" value="NZ_JAYKOT010000003.1"/>
</dbReference>
<name>A0AAW9MZ49_9FIRM</name>
<dbReference type="PIRSF" id="PIRSF004762">
    <property type="entry name" value="CHP00423"/>
    <property type="match status" value="1"/>
</dbReference>
<evidence type="ECO:0000256" key="5">
    <source>
        <dbReference type="ARBA" id="ARBA00023014"/>
    </source>
</evidence>
<keyword evidence="1 7" id="KW-0004">4Fe-4S</keyword>
<dbReference type="InterPro" id="IPR013785">
    <property type="entry name" value="Aldolase_TIM"/>
</dbReference>
<keyword evidence="3" id="KW-0479">Metal-binding</keyword>
<evidence type="ECO:0000256" key="3">
    <source>
        <dbReference type="ARBA" id="ARBA00022723"/>
    </source>
</evidence>
<feature type="binding site" evidence="8">
    <location>
        <position position="128"/>
    </location>
    <ligand>
        <name>(3R)-3-methyl-D-ornithine</name>
        <dbReference type="ChEBI" id="CHEBI:64642"/>
    </ligand>
</feature>
<evidence type="ECO:0000313" key="10">
    <source>
        <dbReference type="EMBL" id="MEB3429870.1"/>
    </source>
</evidence>
<evidence type="ECO:0000256" key="8">
    <source>
        <dbReference type="PIRSR" id="PIRSR004762-2"/>
    </source>
</evidence>
<dbReference type="Proteomes" id="UP001357733">
    <property type="component" value="Unassembled WGS sequence"/>
</dbReference>
<evidence type="ECO:0000313" key="11">
    <source>
        <dbReference type="Proteomes" id="UP001357733"/>
    </source>
</evidence>
<dbReference type="AlphaFoldDB" id="A0AAW9MZ49"/>
<evidence type="ECO:0000256" key="1">
    <source>
        <dbReference type="ARBA" id="ARBA00022485"/>
    </source>
</evidence>